<feature type="transmembrane region" description="Helical" evidence="1">
    <location>
        <begin position="64"/>
        <end position="86"/>
    </location>
</feature>
<protein>
    <submittedName>
        <fullName evidence="2">Uncharacterized protein</fullName>
    </submittedName>
</protein>
<proteinExistence type="predicted"/>
<comment type="caution">
    <text evidence="2">The sequence shown here is derived from an EMBL/GenBank/DDBJ whole genome shotgun (WGS) entry which is preliminary data.</text>
</comment>
<evidence type="ECO:0000256" key="1">
    <source>
        <dbReference type="SAM" id="Phobius"/>
    </source>
</evidence>
<accession>A0AAD5R2Z2</accession>
<dbReference type="AlphaFoldDB" id="A0AAD5R2Z2"/>
<dbReference type="EMBL" id="JAHQIW010006117">
    <property type="protein sequence ID" value="KAJ1368219.1"/>
    <property type="molecule type" value="Genomic_DNA"/>
</dbReference>
<keyword evidence="1" id="KW-0472">Membrane</keyword>
<keyword evidence="3" id="KW-1185">Reference proteome</keyword>
<name>A0AAD5R2Z2_PARTN</name>
<sequence>MSGKIMSTLESYCNASVTPREKIGESVRRQTPDSMMDAGRRTQMVLREHLHHEMGYSQQGEHLYLSYFIYISYASTTRIMILIAYYRLIKHNDSKELNNLTTFMDDSLATRISHE</sequence>
<dbReference type="Proteomes" id="UP001196413">
    <property type="component" value="Unassembled WGS sequence"/>
</dbReference>
<gene>
    <name evidence="2" type="ORF">KIN20_029300</name>
</gene>
<reference evidence="2" key="1">
    <citation type="submission" date="2021-06" db="EMBL/GenBank/DDBJ databases">
        <title>Parelaphostrongylus tenuis whole genome reference sequence.</title>
        <authorList>
            <person name="Garwood T.J."/>
            <person name="Larsen P.A."/>
            <person name="Fountain-Jones N.M."/>
            <person name="Garbe J.R."/>
            <person name="Macchietto M.G."/>
            <person name="Kania S.A."/>
            <person name="Gerhold R.W."/>
            <person name="Richards J.E."/>
            <person name="Wolf T.M."/>
        </authorList>
    </citation>
    <scope>NUCLEOTIDE SEQUENCE</scope>
    <source>
        <strain evidence="2">MNPRO001-30</strain>
        <tissue evidence="2">Meninges</tissue>
    </source>
</reference>
<keyword evidence="1" id="KW-1133">Transmembrane helix</keyword>
<organism evidence="2 3">
    <name type="scientific">Parelaphostrongylus tenuis</name>
    <name type="common">Meningeal worm</name>
    <dbReference type="NCBI Taxonomy" id="148309"/>
    <lineage>
        <taxon>Eukaryota</taxon>
        <taxon>Metazoa</taxon>
        <taxon>Ecdysozoa</taxon>
        <taxon>Nematoda</taxon>
        <taxon>Chromadorea</taxon>
        <taxon>Rhabditida</taxon>
        <taxon>Rhabditina</taxon>
        <taxon>Rhabditomorpha</taxon>
        <taxon>Strongyloidea</taxon>
        <taxon>Metastrongylidae</taxon>
        <taxon>Parelaphostrongylus</taxon>
    </lineage>
</organism>
<evidence type="ECO:0000313" key="3">
    <source>
        <dbReference type="Proteomes" id="UP001196413"/>
    </source>
</evidence>
<evidence type="ECO:0000313" key="2">
    <source>
        <dbReference type="EMBL" id="KAJ1368219.1"/>
    </source>
</evidence>
<keyword evidence="1" id="KW-0812">Transmembrane</keyword>